<dbReference type="HOGENOM" id="CLU_3049942_0_0_1"/>
<dbReference type="EMBL" id="KK088423">
    <property type="protein sequence ID" value="EYE95122.1"/>
    <property type="molecule type" value="Genomic_DNA"/>
</dbReference>
<name>A0A017SDW0_ASPRC</name>
<organism evidence="1 2">
    <name type="scientific">Aspergillus ruber (strain CBS 135680)</name>
    <dbReference type="NCBI Taxonomy" id="1388766"/>
    <lineage>
        <taxon>Eukaryota</taxon>
        <taxon>Fungi</taxon>
        <taxon>Dikarya</taxon>
        <taxon>Ascomycota</taxon>
        <taxon>Pezizomycotina</taxon>
        <taxon>Eurotiomycetes</taxon>
        <taxon>Eurotiomycetidae</taxon>
        <taxon>Eurotiales</taxon>
        <taxon>Aspergillaceae</taxon>
        <taxon>Aspergillus</taxon>
        <taxon>Aspergillus subgen. Aspergillus</taxon>
    </lineage>
</organism>
<gene>
    <name evidence="1" type="ORF">EURHEDRAFT_412436</name>
</gene>
<accession>A0A017SDW0</accession>
<dbReference type="RefSeq" id="XP_040638810.1">
    <property type="nucleotide sequence ID" value="XM_040781902.1"/>
</dbReference>
<protein>
    <submittedName>
        <fullName evidence="1">Uncharacterized protein</fullName>
    </submittedName>
</protein>
<proteinExistence type="predicted"/>
<sequence length="54" mass="5996">MVNCGLDIISGKYSDRMLGPRKSSKPRIGISLFEGFLESDSSVVRDLLDWDFSG</sequence>
<dbReference type="AlphaFoldDB" id="A0A017SDW0"/>
<dbReference type="Proteomes" id="UP000019804">
    <property type="component" value="Unassembled WGS sequence"/>
</dbReference>
<dbReference type="GeneID" id="63697026"/>
<keyword evidence="2" id="KW-1185">Reference proteome</keyword>
<evidence type="ECO:0000313" key="1">
    <source>
        <dbReference type="EMBL" id="EYE95122.1"/>
    </source>
</evidence>
<reference evidence="2" key="1">
    <citation type="journal article" date="2014" name="Nat. Commun.">
        <title>Genomic adaptations of the halophilic Dead Sea filamentous fungus Eurotium rubrum.</title>
        <authorList>
            <person name="Kis-Papo T."/>
            <person name="Weig A.R."/>
            <person name="Riley R."/>
            <person name="Persoh D."/>
            <person name="Salamov A."/>
            <person name="Sun H."/>
            <person name="Lipzen A."/>
            <person name="Wasser S.P."/>
            <person name="Rambold G."/>
            <person name="Grigoriev I.V."/>
            <person name="Nevo E."/>
        </authorList>
    </citation>
    <scope>NUCLEOTIDE SEQUENCE [LARGE SCALE GENOMIC DNA]</scope>
    <source>
        <strain evidence="2">CBS 135680</strain>
    </source>
</reference>
<evidence type="ECO:0000313" key="2">
    <source>
        <dbReference type="Proteomes" id="UP000019804"/>
    </source>
</evidence>